<evidence type="ECO:0000313" key="2">
    <source>
        <dbReference type="Proteomes" id="UP000029646"/>
    </source>
</evidence>
<name>A0A090W2W4_9FLAO</name>
<proteinExistence type="predicted"/>
<sequence length="39" mass="4504">MFQLREGKLLLGNRLLNRLWLAGSFSLRGRAFGSRSLLR</sequence>
<reference evidence="1 2" key="1">
    <citation type="journal article" date="2014" name="Genome Announc.">
        <title>Draft Genome Sequence of Marine Flavobacterium Jejuia pallidilutea Strain 11shimoA1 and Pigmentation Mutants.</title>
        <authorList>
            <person name="Takatani N."/>
            <person name="Nakanishi M."/>
            <person name="Meirelles P."/>
            <person name="Mino S."/>
            <person name="Suda W."/>
            <person name="Oshima K."/>
            <person name="Hattori M."/>
            <person name="Ohkuma M."/>
            <person name="Hosokawa M."/>
            <person name="Miyashita K."/>
            <person name="Thompson F.L."/>
            <person name="Niwa A."/>
            <person name="Sawabe T."/>
            <person name="Sawabe T."/>
        </authorList>
    </citation>
    <scope>NUCLEOTIDE SEQUENCE [LARGE SCALE GENOMIC DNA]</scope>
    <source>
        <strain evidence="2">JCM19302</strain>
    </source>
</reference>
<dbReference type="Proteomes" id="UP000029646">
    <property type="component" value="Unassembled WGS sequence"/>
</dbReference>
<gene>
    <name evidence="1" type="ORF">JCM19302_709</name>
</gene>
<dbReference type="AlphaFoldDB" id="A0A090W2W4"/>
<protein>
    <submittedName>
        <fullName evidence="1">Uncharacterized protein</fullName>
    </submittedName>
</protein>
<evidence type="ECO:0000313" key="1">
    <source>
        <dbReference type="EMBL" id="GAL69814.1"/>
    </source>
</evidence>
<accession>A0A090W2W4</accession>
<comment type="caution">
    <text evidence="1">The sequence shown here is derived from an EMBL/GenBank/DDBJ whole genome shotgun (WGS) entry which is preliminary data.</text>
</comment>
<organism evidence="1 2">
    <name type="scientific">Jejuia pallidilutea</name>
    <dbReference type="NCBI Taxonomy" id="504487"/>
    <lineage>
        <taxon>Bacteria</taxon>
        <taxon>Pseudomonadati</taxon>
        <taxon>Bacteroidota</taxon>
        <taxon>Flavobacteriia</taxon>
        <taxon>Flavobacteriales</taxon>
        <taxon>Flavobacteriaceae</taxon>
        <taxon>Jejuia</taxon>
    </lineage>
</organism>
<dbReference type="EMBL" id="BBNS01000003">
    <property type="protein sequence ID" value="GAL69814.1"/>
    <property type="molecule type" value="Genomic_DNA"/>
</dbReference>